<protein>
    <submittedName>
        <fullName evidence="2">Uncharacterized protein</fullName>
    </submittedName>
</protein>
<dbReference type="Gramene" id="evm.model.08.825">
    <property type="protein sequence ID" value="cds.evm.model.08.825"/>
    <property type="gene ID" value="evm.TU.08.825"/>
</dbReference>
<reference evidence="2" key="1">
    <citation type="submission" date="2018-11" db="EMBL/GenBank/DDBJ databases">
        <authorList>
            <person name="Grassa J C."/>
        </authorList>
    </citation>
    <scope>NUCLEOTIDE SEQUENCE [LARGE SCALE GENOMIC DNA]</scope>
</reference>
<feature type="compositionally biased region" description="Basic and acidic residues" evidence="1">
    <location>
        <begin position="65"/>
        <end position="75"/>
    </location>
</feature>
<dbReference type="EnsemblPlants" id="evm.model.08.825">
    <property type="protein sequence ID" value="cds.evm.model.08.825"/>
    <property type="gene ID" value="evm.TU.08.825"/>
</dbReference>
<name>A0A803QCH4_CANSA</name>
<evidence type="ECO:0000256" key="1">
    <source>
        <dbReference type="SAM" id="MobiDB-lite"/>
    </source>
</evidence>
<evidence type="ECO:0000313" key="2">
    <source>
        <dbReference type="EnsemblPlants" id="cds.evm.model.08.825"/>
    </source>
</evidence>
<dbReference type="EMBL" id="UZAU01000693">
    <property type="status" value="NOT_ANNOTATED_CDS"/>
    <property type="molecule type" value="Genomic_DNA"/>
</dbReference>
<evidence type="ECO:0000313" key="3">
    <source>
        <dbReference type="Proteomes" id="UP000596661"/>
    </source>
</evidence>
<proteinExistence type="predicted"/>
<sequence length="75" mass="8148">MTQNNGSNRRNLHTAVVDVCKREETHHCRLRLGDRAPPASANAEELTPPLSANGEAPSSSNRLGGWDEAKDETPL</sequence>
<feature type="region of interest" description="Disordered" evidence="1">
    <location>
        <begin position="28"/>
        <end position="75"/>
    </location>
</feature>
<dbReference type="AlphaFoldDB" id="A0A803QCH4"/>
<reference evidence="2" key="2">
    <citation type="submission" date="2021-03" db="UniProtKB">
        <authorList>
            <consortium name="EnsemblPlants"/>
        </authorList>
    </citation>
    <scope>IDENTIFICATION</scope>
</reference>
<organism evidence="2 3">
    <name type="scientific">Cannabis sativa</name>
    <name type="common">Hemp</name>
    <name type="synonym">Marijuana</name>
    <dbReference type="NCBI Taxonomy" id="3483"/>
    <lineage>
        <taxon>Eukaryota</taxon>
        <taxon>Viridiplantae</taxon>
        <taxon>Streptophyta</taxon>
        <taxon>Embryophyta</taxon>
        <taxon>Tracheophyta</taxon>
        <taxon>Spermatophyta</taxon>
        <taxon>Magnoliopsida</taxon>
        <taxon>eudicotyledons</taxon>
        <taxon>Gunneridae</taxon>
        <taxon>Pentapetalae</taxon>
        <taxon>rosids</taxon>
        <taxon>fabids</taxon>
        <taxon>Rosales</taxon>
        <taxon>Cannabaceae</taxon>
        <taxon>Cannabis</taxon>
    </lineage>
</organism>
<accession>A0A803QCH4</accession>
<dbReference type="Proteomes" id="UP000596661">
    <property type="component" value="Chromosome 8"/>
</dbReference>
<keyword evidence="3" id="KW-1185">Reference proteome</keyword>